<feature type="compositionally biased region" description="Acidic residues" evidence="1">
    <location>
        <begin position="93"/>
        <end position="105"/>
    </location>
</feature>
<evidence type="ECO:0000313" key="2">
    <source>
        <dbReference type="EMBL" id="KAL3384328.1"/>
    </source>
</evidence>
<name>A0ABD2VUI0_9HYME</name>
<organism evidence="2 3">
    <name type="scientific">Trichogramma kaykai</name>
    <dbReference type="NCBI Taxonomy" id="54128"/>
    <lineage>
        <taxon>Eukaryota</taxon>
        <taxon>Metazoa</taxon>
        <taxon>Ecdysozoa</taxon>
        <taxon>Arthropoda</taxon>
        <taxon>Hexapoda</taxon>
        <taxon>Insecta</taxon>
        <taxon>Pterygota</taxon>
        <taxon>Neoptera</taxon>
        <taxon>Endopterygota</taxon>
        <taxon>Hymenoptera</taxon>
        <taxon>Apocrita</taxon>
        <taxon>Proctotrupomorpha</taxon>
        <taxon>Chalcidoidea</taxon>
        <taxon>Trichogrammatidae</taxon>
        <taxon>Trichogramma</taxon>
    </lineage>
</organism>
<comment type="caution">
    <text evidence="2">The sequence shown here is derived from an EMBL/GenBank/DDBJ whole genome shotgun (WGS) entry which is preliminary data.</text>
</comment>
<dbReference type="EMBL" id="JBJJXI010000175">
    <property type="protein sequence ID" value="KAL3384328.1"/>
    <property type="molecule type" value="Genomic_DNA"/>
</dbReference>
<dbReference type="AlphaFoldDB" id="A0ABD2VUI0"/>
<evidence type="ECO:0000256" key="1">
    <source>
        <dbReference type="SAM" id="MobiDB-lite"/>
    </source>
</evidence>
<protein>
    <submittedName>
        <fullName evidence="2">Uncharacterized protein</fullName>
    </submittedName>
</protein>
<reference evidence="2 3" key="1">
    <citation type="journal article" date="2024" name="bioRxiv">
        <title>A reference genome for Trichogramma kaykai: A tiny desert-dwelling parasitoid wasp with competing sex-ratio distorters.</title>
        <authorList>
            <person name="Culotta J."/>
            <person name="Lindsey A.R."/>
        </authorList>
    </citation>
    <scope>NUCLEOTIDE SEQUENCE [LARGE SCALE GENOMIC DNA]</scope>
    <source>
        <strain evidence="2 3">KSX58</strain>
    </source>
</reference>
<gene>
    <name evidence="2" type="ORF">TKK_019926</name>
</gene>
<keyword evidence="3" id="KW-1185">Reference proteome</keyword>
<feature type="region of interest" description="Disordered" evidence="1">
    <location>
        <begin position="82"/>
        <end position="109"/>
    </location>
</feature>
<sequence length="145" mass="15929">MARQIKAVIEKMDLDQVIAILDTRRLARTGTEMAVRSRLFRSEIRAIHPEAFPPWFPAEDEVLGLFPLDTLQCQLLIPQCRPSLRMDQPTGPDPEDDGGDEEEEGASAMVDAKAVMPPSSIPCVVSSSTPTTTCSQVLPLRAVEI</sequence>
<accession>A0ABD2VUI0</accession>
<dbReference type="Proteomes" id="UP001627154">
    <property type="component" value="Unassembled WGS sequence"/>
</dbReference>
<proteinExistence type="predicted"/>
<evidence type="ECO:0000313" key="3">
    <source>
        <dbReference type="Proteomes" id="UP001627154"/>
    </source>
</evidence>